<sequence>MTSPARIAATLLLSAGAVLAPTAAVAAAPAPASAVAVFTRLGQWPSGYVGSITVRNDSAAVVDGWRVEFDLAAGTSVTSSYSGVFTRTGDHYAVTNESWNARLAPGSSTTFGWVASGLGTPENCTLNGADCAGTPADHTAPGRPGPLAFDISAGLTLTWAASADDHGPVRYEVYESGQLRATVTEPRYVYSTGGTLPPRVYVFEVRAVDAAGNVSASAFRSLGQIWRGDEVPAAPSGLRADVPAAGLVRLSWIAPAAQSPFVAPPTAGYEVRLDGQRVAEVGSTSAVVDAPAGGGHVFSVRTLNAVDNYSSPVELAFGS</sequence>
<dbReference type="Pfam" id="PF00553">
    <property type="entry name" value="CBM_2"/>
    <property type="match status" value="1"/>
</dbReference>
<feature type="chain" id="PRO_5037588052" description="CBM2 domain-containing protein" evidence="4">
    <location>
        <begin position="27"/>
        <end position="319"/>
    </location>
</feature>
<dbReference type="GO" id="GO:0000272">
    <property type="term" value="P:polysaccharide catabolic process"/>
    <property type="evidence" value="ECO:0007669"/>
    <property type="project" value="UniProtKB-KW"/>
</dbReference>
<dbReference type="AlphaFoldDB" id="A0A919JHN6"/>
<evidence type="ECO:0000313" key="6">
    <source>
        <dbReference type="EMBL" id="GIE49272.1"/>
    </source>
</evidence>
<dbReference type="SMART" id="SM00060">
    <property type="entry name" value="FN3"/>
    <property type="match status" value="2"/>
</dbReference>
<evidence type="ECO:0000256" key="2">
    <source>
        <dbReference type="ARBA" id="ARBA00023295"/>
    </source>
</evidence>
<dbReference type="InterPro" id="IPR036116">
    <property type="entry name" value="FN3_sf"/>
</dbReference>
<protein>
    <recommendedName>
        <fullName evidence="5">CBM2 domain-containing protein</fullName>
    </recommendedName>
</protein>
<keyword evidence="3" id="KW-0624">Polysaccharide degradation</keyword>
<gene>
    <name evidence="6" type="ORF">Ani05nite_28060</name>
</gene>
<keyword evidence="1" id="KW-0119">Carbohydrate metabolism</keyword>
<evidence type="ECO:0000259" key="5">
    <source>
        <dbReference type="PROSITE" id="PS51173"/>
    </source>
</evidence>
<dbReference type="InterPro" id="IPR012291">
    <property type="entry name" value="CBM2_carb-bd_dom_sf"/>
</dbReference>
<dbReference type="SUPFAM" id="SSF49384">
    <property type="entry name" value="Carbohydrate-binding domain"/>
    <property type="match status" value="1"/>
</dbReference>
<dbReference type="Proteomes" id="UP000647172">
    <property type="component" value="Unassembled WGS sequence"/>
</dbReference>
<keyword evidence="4" id="KW-0732">Signal</keyword>
<proteinExistence type="predicted"/>
<comment type="caution">
    <text evidence="6">The sequence shown here is derived from an EMBL/GenBank/DDBJ whole genome shotgun (WGS) entry which is preliminary data.</text>
</comment>
<keyword evidence="7" id="KW-1185">Reference proteome</keyword>
<evidence type="ECO:0000256" key="4">
    <source>
        <dbReference type="SAM" id="SignalP"/>
    </source>
</evidence>
<dbReference type="InterPro" id="IPR013783">
    <property type="entry name" value="Ig-like_fold"/>
</dbReference>
<dbReference type="Gene3D" id="2.60.40.10">
    <property type="entry name" value="Immunoglobulins"/>
    <property type="match status" value="2"/>
</dbReference>
<reference evidence="6" key="1">
    <citation type="submission" date="2021-01" db="EMBL/GenBank/DDBJ databases">
        <title>Whole genome shotgun sequence of Actinoplanes nipponensis NBRC 14063.</title>
        <authorList>
            <person name="Komaki H."/>
            <person name="Tamura T."/>
        </authorList>
    </citation>
    <scope>NUCLEOTIDE SEQUENCE</scope>
    <source>
        <strain evidence="6">NBRC 14063</strain>
    </source>
</reference>
<dbReference type="SMART" id="SM00637">
    <property type="entry name" value="CBD_II"/>
    <property type="match status" value="1"/>
</dbReference>
<dbReference type="EMBL" id="BOMQ01000031">
    <property type="protein sequence ID" value="GIE49272.1"/>
    <property type="molecule type" value="Genomic_DNA"/>
</dbReference>
<keyword evidence="2" id="KW-0378">Hydrolase</keyword>
<keyword evidence="2" id="KW-0326">Glycosidase</keyword>
<dbReference type="Gene3D" id="2.60.40.290">
    <property type="match status" value="1"/>
</dbReference>
<evidence type="ECO:0000313" key="7">
    <source>
        <dbReference type="Proteomes" id="UP000647172"/>
    </source>
</evidence>
<dbReference type="GO" id="GO:0030247">
    <property type="term" value="F:polysaccharide binding"/>
    <property type="evidence" value="ECO:0007669"/>
    <property type="project" value="UniProtKB-UniRule"/>
</dbReference>
<dbReference type="InterPro" id="IPR008965">
    <property type="entry name" value="CBM2/CBM3_carb-bd_dom_sf"/>
</dbReference>
<accession>A0A919JHN6</accession>
<organism evidence="6 7">
    <name type="scientific">Actinoplanes nipponensis</name>
    <dbReference type="NCBI Taxonomy" id="135950"/>
    <lineage>
        <taxon>Bacteria</taxon>
        <taxon>Bacillati</taxon>
        <taxon>Actinomycetota</taxon>
        <taxon>Actinomycetes</taxon>
        <taxon>Micromonosporales</taxon>
        <taxon>Micromonosporaceae</taxon>
        <taxon>Actinoplanes</taxon>
    </lineage>
</organism>
<evidence type="ECO:0000256" key="3">
    <source>
        <dbReference type="ARBA" id="ARBA00023326"/>
    </source>
</evidence>
<feature type="domain" description="CBM2" evidence="5">
    <location>
        <begin position="26"/>
        <end position="134"/>
    </location>
</feature>
<dbReference type="InterPro" id="IPR003961">
    <property type="entry name" value="FN3_dom"/>
</dbReference>
<dbReference type="SUPFAM" id="SSF49265">
    <property type="entry name" value="Fibronectin type III"/>
    <property type="match status" value="1"/>
</dbReference>
<name>A0A919JHN6_9ACTN</name>
<dbReference type="GO" id="GO:0004553">
    <property type="term" value="F:hydrolase activity, hydrolyzing O-glycosyl compounds"/>
    <property type="evidence" value="ECO:0007669"/>
    <property type="project" value="InterPro"/>
</dbReference>
<evidence type="ECO:0000256" key="1">
    <source>
        <dbReference type="ARBA" id="ARBA00023277"/>
    </source>
</evidence>
<dbReference type="InterPro" id="IPR001919">
    <property type="entry name" value="CBD2"/>
</dbReference>
<dbReference type="PROSITE" id="PS51173">
    <property type="entry name" value="CBM2"/>
    <property type="match status" value="1"/>
</dbReference>
<dbReference type="RefSeq" id="WP_203768530.1">
    <property type="nucleotide sequence ID" value="NZ_BAAAYJ010000111.1"/>
</dbReference>
<feature type="signal peptide" evidence="4">
    <location>
        <begin position="1"/>
        <end position="26"/>
    </location>
</feature>